<feature type="coiled-coil region" evidence="1">
    <location>
        <begin position="25"/>
        <end position="110"/>
    </location>
</feature>
<comment type="caution">
    <text evidence="2">The sequence shown here is derived from an EMBL/GenBank/DDBJ whole genome shotgun (WGS) entry which is preliminary data.</text>
</comment>
<keyword evidence="1" id="KW-0175">Coiled coil</keyword>
<sequence>MSPSAFEDLKNEFERTLEGQRCQASEDLAQRMQNLRQAHNEALDSMLREKVQAEKKLIQQQSTSQREIEELRASNLRAIEELKTSNQIEIEHLQNDKNESDSRVNSLEKTVNSLKVVYYNLSLTFVAN</sequence>
<reference evidence="2 3" key="1">
    <citation type="submission" date="2024-01" db="EMBL/GenBank/DDBJ databases">
        <title>A draft genome for the cacao thread blight pathogen Marasmiellus scandens.</title>
        <authorList>
            <person name="Baruah I.K."/>
            <person name="Leung J."/>
            <person name="Bukari Y."/>
            <person name="Amoako-Attah I."/>
            <person name="Meinhardt L.W."/>
            <person name="Bailey B.A."/>
            <person name="Cohen S.P."/>
        </authorList>
    </citation>
    <scope>NUCLEOTIDE SEQUENCE [LARGE SCALE GENOMIC DNA]</scope>
    <source>
        <strain evidence="2 3">GH-19</strain>
    </source>
</reference>
<evidence type="ECO:0000256" key="1">
    <source>
        <dbReference type="SAM" id="Coils"/>
    </source>
</evidence>
<evidence type="ECO:0000313" key="2">
    <source>
        <dbReference type="EMBL" id="KAK7459466.1"/>
    </source>
</evidence>
<protein>
    <submittedName>
        <fullName evidence="2">Uncharacterized protein</fullName>
    </submittedName>
</protein>
<keyword evidence="3" id="KW-1185">Reference proteome</keyword>
<dbReference type="EMBL" id="JBANRG010000016">
    <property type="protein sequence ID" value="KAK7459466.1"/>
    <property type="molecule type" value="Genomic_DNA"/>
</dbReference>
<name>A0ABR1JER5_9AGAR</name>
<organism evidence="2 3">
    <name type="scientific">Marasmiellus scandens</name>
    <dbReference type="NCBI Taxonomy" id="2682957"/>
    <lineage>
        <taxon>Eukaryota</taxon>
        <taxon>Fungi</taxon>
        <taxon>Dikarya</taxon>
        <taxon>Basidiomycota</taxon>
        <taxon>Agaricomycotina</taxon>
        <taxon>Agaricomycetes</taxon>
        <taxon>Agaricomycetidae</taxon>
        <taxon>Agaricales</taxon>
        <taxon>Marasmiineae</taxon>
        <taxon>Omphalotaceae</taxon>
        <taxon>Marasmiellus</taxon>
    </lineage>
</organism>
<accession>A0ABR1JER5</accession>
<evidence type="ECO:0000313" key="3">
    <source>
        <dbReference type="Proteomes" id="UP001498398"/>
    </source>
</evidence>
<gene>
    <name evidence="2" type="ORF">VKT23_009449</name>
</gene>
<dbReference type="Proteomes" id="UP001498398">
    <property type="component" value="Unassembled WGS sequence"/>
</dbReference>
<proteinExistence type="predicted"/>